<organism evidence="2 3">
    <name type="scientific">Marivirga atlantica</name>
    <dbReference type="NCBI Taxonomy" id="1548457"/>
    <lineage>
        <taxon>Bacteria</taxon>
        <taxon>Pseudomonadati</taxon>
        <taxon>Bacteroidota</taxon>
        <taxon>Cytophagia</taxon>
        <taxon>Cytophagales</taxon>
        <taxon>Marivirgaceae</taxon>
        <taxon>Marivirga</taxon>
    </lineage>
</organism>
<comment type="caution">
    <text evidence="2">The sequence shown here is derived from an EMBL/GenBank/DDBJ whole genome shotgun (WGS) entry which is preliminary data.</text>
</comment>
<keyword evidence="1" id="KW-1133">Transmembrane helix</keyword>
<dbReference type="AlphaFoldDB" id="A0A937DGQ3"/>
<name>A0A937DGQ3_9BACT</name>
<proteinExistence type="predicted"/>
<evidence type="ECO:0008006" key="4">
    <source>
        <dbReference type="Google" id="ProtNLM"/>
    </source>
</evidence>
<reference evidence="2" key="1">
    <citation type="submission" date="2021-01" db="EMBL/GenBank/DDBJ databases">
        <title>Marivirga sp. nov., isolated from intertidal surface sediments.</title>
        <authorList>
            <person name="Zhang M."/>
        </authorList>
    </citation>
    <scope>NUCLEOTIDE SEQUENCE</scope>
    <source>
        <strain evidence="2">SM1354</strain>
    </source>
</reference>
<evidence type="ECO:0000313" key="3">
    <source>
        <dbReference type="Proteomes" id="UP000642920"/>
    </source>
</evidence>
<dbReference type="Gene3D" id="2.30.30.40">
    <property type="entry name" value="SH3 Domains"/>
    <property type="match status" value="1"/>
</dbReference>
<dbReference type="Gene3D" id="1.25.40.10">
    <property type="entry name" value="Tetratricopeptide repeat domain"/>
    <property type="match status" value="1"/>
</dbReference>
<feature type="transmembrane region" description="Helical" evidence="1">
    <location>
        <begin position="128"/>
        <end position="148"/>
    </location>
</feature>
<feature type="transmembrane region" description="Helical" evidence="1">
    <location>
        <begin position="157"/>
        <end position="175"/>
    </location>
</feature>
<dbReference type="RefSeq" id="WP_201919155.1">
    <property type="nucleotide sequence ID" value="NZ_JAERQG010000001.1"/>
</dbReference>
<sequence length="238" mass="27231">MQKVTFNFLILVFGTLLFAPKNIFGNPSESELIKADSLYENKQYTEAIKIYEELFSDGYASPNMLLKLARVNEGSTNFGATIFYLEKYYQLTGDKRILEHIEKITSDNKIEGFSYELPFYANYYYKSYSKFILLTLILITVVFLAFWLQNKKERKGFATAAIFTLVLIAVVNNYHGQDYGIITDTPGFLMEGPSAGADVITKLDQPTKLPLKGQVDIWTKTKVDDKEAYIKSEHLKKL</sequence>
<keyword evidence="3" id="KW-1185">Reference proteome</keyword>
<keyword evidence="1" id="KW-0812">Transmembrane</keyword>
<evidence type="ECO:0000256" key="1">
    <source>
        <dbReference type="SAM" id="Phobius"/>
    </source>
</evidence>
<keyword evidence="1" id="KW-0472">Membrane</keyword>
<accession>A0A937DGQ3</accession>
<dbReference type="InterPro" id="IPR011990">
    <property type="entry name" value="TPR-like_helical_dom_sf"/>
</dbReference>
<gene>
    <name evidence="2" type="ORF">JKP34_07200</name>
</gene>
<protein>
    <recommendedName>
        <fullName evidence="4">SH3 domain-containing protein</fullName>
    </recommendedName>
</protein>
<evidence type="ECO:0000313" key="2">
    <source>
        <dbReference type="EMBL" id="MBL0765033.1"/>
    </source>
</evidence>
<dbReference type="Proteomes" id="UP000642920">
    <property type="component" value="Unassembled WGS sequence"/>
</dbReference>
<dbReference type="EMBL" id="JAERQG010000001">
    <property type="protein sequence ID" value="MBL0765033.1"/>
    <property type="molecule type" value="Genomic_DNA"/>
</dbReference>